<evidence type="ECO:0000313" key="4">
    <source>
        <dbReference type="EMBL" id="OYQ34896.1"/>
    </source>
</evidence>
<dbReference type="Pfam" id="PF12849">
    <property type="entry name" value="PBP_like_2"/>
    <property type="match status" value="1"/>
</dbReference>
<keyword evidence="1 2" id="KW-0732">Signal</keyword>
<accession>A0A255Z0A7</accession>
<dbReference type="Gene3D" id="3.40.190.10">
    <property type="entry name" value="Periplasmic binding protein-like II"/>
    <property type="match status" value="2"/>
</dbReference>
<dbReference type="Proteomes" id="UP000216998">
    <property type="component" value="Unassembled WGS sequence"/>
</dbReference>
<dbReference type="AlphaFoldDB" id="A0A255Z0A7"/>
<dbReference type="RefSeq" id="WP_094456179.1">
    <property type="nucleotide sequence ID" value="NZ_NOXU01000027.1"/>
</dbReference>
<dbReference type="PANTHER" id="PTHR30570">
    <property type="entry name" value="PERIPLASMIC PHOSPHATE BINDING COMPONENT OF PHOSPHATE ABC TRANSPORTER"/>
    <property type="match status" value="1"/>
</dbReference>
<evidence type="ECO:0000259" key="3">
    <source>
        <dbReference type="Pfam" id="PF12849"/>
    </source>
</evidence>
<gene>
    <name evidence="4" type="ORF">CHU95_09950</name>
</gene>
<dbReference type="InterPro" id="IPR050811">
    <property type="entry name" value="Phosphate_ABC_transporter"/>
</dbReference>
<keyword evidence="5" id="KW-1185">Reference proteome</keyword>
<dbReference type="EMBL" id="NOXU01000027">
    <property type="protein sequence ID" value="OYQ34896.1"/>
    <property type="molecule type" value="Genomic_DNA"/>
</dbReference>
<organism evidence="4 5">
    <name type="scientific">Niveispirillum lacus</name>
    <dbReference type="NCBI Taxonomy" id="1981099"/>
    <lineage>
        <taxon>Bacteria</taxon>
        <taxon>Pseudomonadati</taxon>
        <taxon>Pseudomonadota</taxon>
        <taxon>Alphaproteobacteria</taxon>
        <taxon>Rhodospirillales</taxon>
        <taxon>Azospirillaceae</taxon>
        <taxon>Niveispirillum</taxon>
    </lineage>
</organism>
<feature type="chain" id="PRO_5012988147" evidence="2">
    <location>
        <begin position="24"/>
        <end position="346"/>
    </location>
</feature>
<dbReference type="SUPFAM" id="SSF53850">
    <property type="entry name" value="Periplasmic binding protein-like II"/>
    <property type="match status" value="1"/>
</dbReference>
<dbReference type="PANTHER" id="PTHR30570:SF1">
    <property type="entry name" value="PHOSPHATE-BINDING PROTEIN PSTS"/>
    <property type="match status" value="1"/>
</dbReference>
<dbReference type="OrthoDB" id="9790048at2"/>
<evidence type="ECO:0000256" key="2">
    <source>
        <dbReference type="SAM" id="SignalP"/>
    </source>
</evidence>
<proteinExistence type="predicted"/>
<sequence length="346" mass="37020">MTTKKLVLAAVLGAVSFVGLAGAAAARDQIRIVGSSTVFPFTSTVVERFGQTTKFGAPILESTGTGGGMKLFCSGIGADFPDATGASRAMKASEFDSCQKNGVEQITELVIGYDGLTFTQSKKGTQINITKAQLFSALAKEVEKNGQIVPNPHKTWKDIDPSLPAIEIEVLGPPPTSGTRDAWLELVMDVGCKEFPAIKALDAARHTAVCRTMREDGAFIEAGENDNVIVQRLVSNPNAFGIFGYSFLEENIDKLHGVPVNGVEPKYETIASGEYPVSRPLFVYFKNQHFGVIPGLKEFLAEYASERAMGEDGYLGDKGLVPLPADKRKAAEQAALKLTPMARPAS</sequence>
<dbReference type="InterPro" id="IPR024370">
    <property type="entry name" value="PBP_domain"/>
</dbReference>
<name>A0A255Z0A7_9PROT</name>
<feature type="signal peptide" evidence="2">
    <location>
        <begin position="1"/>
        <end position="23"/>
    </location>
</feature>
<feature type="domain" description="PBP" evidence="3">
    <location>
        <begin position="22"/>
        <end position="306"/>
    </location>
</feature>
<protein>
    <submittedName>
        <fullName evidence="4">Phosphate ABC transporter substrate-binding protein</fullName>
    </submittedName>
</protein>
<evidence type="ECO:0000313" key="5">
    <source>
        <dbReference type="Proteomes" id="UP000216998"/>
    </source>
</evidence>
<comment type="caution">
    <text evidence="4">The sequence shown here is derived from an EMBL/GenBank/DDBJ whole genome shotgun (WGS) entry which is preliminary data.</text>
</comment>
<reference evidence="4 5" key="1">
    <citation type="submission" date="2017-07" db="EMBL/GenBank/DDBJ databases">
        <title>Niveispirillum cyanobacteriorum sp. nov., isolated from cyanobacterial aggregates in a eutrophic lake.</title>
        <authorList>
            <person name="Cai H."/>
        </authorList>
    </citation>
    <scope>NUCLEOTIDE SEQUENCE [LARGE SCALE GENOMIC DNA]</scope>
    <source>
        <strain evidence="5">TH1-14</strain>
    </source>
</reference>
<evidence type="ECO:0000256" key="1">
    <source>
        <dbReference type="ARBA" id="ARBA00022729"/>
    </source>
</evidence>
<dbReference type="CDD" id="cd13654">
    <property type="entry name" value="PBP2_phosphate_like_2"/>
    <property type="match status" value="1"/>
</dbReference>